<dbReference type="AlphaFoldDB" id="A0A0C3CNH7"/>
<proteinExistence type="predicted"/>
<dbReference type="PROSITE" id="PS50097">
    <property type="entry name" value="BTB"/>
    <property type="match status" value="1"/>
</dbReference>
<organism evidence="2 3">
    <name type="scientific">Piloderma croceum (strain F 1598)</name>
    <dbReference type="NCBI Taxonomy" id="765440"/>
    <lineage>
        <taxon>Eukaryota</taxon>
        <taxon>Fungi</taxon>
        <taxon>Dikarya</taxon>
        <taxon>Basidiomycota</taxon>
        <taxon>Agaricomycotina</taxon>
        <taxon>Agaricomycetes</taxon>
        <taxon>Agaricomycetidae</taxon>
        <taxon>Atheliales</taxon>
        <taxon>Atheliaceae</taxon>
        <taxon>Piloderma</taxon>
    </lineage>
</organism>
<name>A0A0C3CNH7_PILCF</name>
<dbReference type="InterPro" id="IPR000210">
    <property type="entry name" value="BTB/POZ_dom"/>
</dbReference>
<evidence type="ECO:0000259" key="1">
    <source>
        <dbReference type="PROSITE" id="PS50097"/>
    </source>
</evidence>
<dbReference type="InParanoid" id="A0A0C3CNH7"/>
<dbReference type="EMBL" id="KN832971">
    <property type="protein sequence ID" value="KIM91277.1"/>
    <property type="molecule type" value="Genomic_DNA"/>
</dbReference>
<dbReference type="InterPro" id="IPR011333">
    <property type="entry name" value="SKP1/BTB/POZ_sf"/>
</dbReference>
<keyword evidence="3" id="KW-1185">Reference proteome</keyword>
<gene>
    <name evidence="2" type="ORF">PILCRDRAFT_810529</name>
</gene>
<evidence type="ECO:0000313" key="2">
    <source>
        <dbReference type="EMBL" id="KIM91277.1"/>
    </source>
</evidence>
<accession>A0A0C3CNH7</accession>
<protein>
    <recommendedName>
        <fullName evidence="1">BTB domain-containing protein</fullName>
    </recommendedName>
</protein>
<dbReference type="Gene3D" id="3.30.710.10">
    <property type="entry name" value="Potassium Channel Kv1.1, Chain A"/>
    <property type="match status" value="1"/>
</dbReference>
<dbReference type="OrthoDB" id="2980660at2759"/>
<sequence length="283" mass="31484">MAPSPYDLAFAEDDAKIILQSSDDTLYRMHPFTLRTTSGFFRAMLTLPQHDSTPADDHEERITLDEPSKVLGPLLRIISGFRIQIWESYDQVEGVMAAAEKYDMEGALSIIRSAITSPSFLEQPLKLYGIAARYGWEEEAELASKRSLALSIYDAEYVLILERIPSVYLLRLLRLHRGRSIEFEKLASKDGKLFGISSCIGCACRITSGGPLLALFKSMVTYLDRRPAGDDLLNGQWKKWPGMQGKVCSGGTNTCSLGIEHPYYTGRITTSIEATMGLLISTI</sequence>
<dbReference type="Proteomes" id="UP000054166">
    <property type="component" value="Unassembled WGS sequence"/>
</dbReference>
<dbReference type="SUPFAM" id="SSF54695">
    <property type="entry name" value="POZ domain"/>
    <property type="match status" value="1"/>
</dbReference>
<feature type="domain" description="BTB" evidence="1">
    <location>
        <begin position="13"/>
        <end position="87"/>
    </location>
</feature>
<evidence type="ECO:0000313" key="3">
    <source>
        <dbReference type="Proteomes" id="UP000054166"/>
    </source>
</evidence>
<reference evidence="2 3" key="1">
    <citation type="submission" date="2014-04" db="EMBL/GenBank/DDBJ databases">
        <authorList>
            <consortium name="DOE Joint Genome Institute"/>
            <person name="Kuo A."/>
            <person name="Tarkka M."/>
            <person name="Buscot F."/>
            <person name="Kohler A."/>
            <person name="Nagy L.G."/>
            <person name="Floudas D."/>
            <person name="Copeland A."/>
            <person name="Barry K.W."/>
            <person name="Cichocki N."/>
            <person name="Veneault-Fourrey C."/>
            <person name="LaButti K."/>
            <person name="Lindquist E.A."/>
            <person name="Lipzen A."/>
            <person name="Lundell T."/>
            <person name="Morin E."/>
            <person name="Murat C."/>
            <person name="Sun H."/>
            <person name="Tunlid A."/>
            <person name="Henrissat B."/>
            <person name="Grigoriev I.V."/>
            <person name="Hibbett D.S."/>
            <person name="Martin F."/>
            <person name="Nordberg H.P."/>
            <person name="Cantor M.N."/>
            <person name="Hua S.X."/>
        </authorList>
    </citation>
    <scope>NUCLEOTIDE SEQUENCE [LARGE SCALE GENOMIC DNA]</scope>
    <source>
        <strain evidence="2 3">F 1598</strain>
    </source>
</reference>
<dbReference type="HOGENOM" id="CLU_052397_2_1_1"/>
<reference evidence="3" key="2">
    <citation type="submission" date="2015-01" db="EMBL/GenBank/DDBJ databases">
        <title>Evolutionary Origins and Diversification of the Mycorrhizal Mutualists.</title>
        <authorList>
            <consortium name="DOE Joint Genome Institute"/>
            <consortium name="Mycorrhizal Genomics Consortium"/>
            <person name="Kohler A."/>
            <person name="Kuo A."/>
            <person name="Nagy L.G."/>
            <person name="Floudas D."/>
            <person name="Copeland A."/>
            <person name="Barry K.W."/>
            <person name="Cichocki N."/>
            <person name="Veneault-Fourrey C."/>
            <person name="LaButti K."/>
            <person name="Lindquist E.A."/>
            <person name="Lipzen A."/>
            <person name="Lundell T."/>
            <person name="Morin E."/>
            <person name="Murat C."/>
            <person name="Riley R."/>
            <person name="Ohm R."/>
            <person name="Sun H."/>
            <person name="Tunlid A."/>
            <person name="Henrissat B."/>
            <person name="Grigoriev I.V."/>
            <person name="Hibbett D.S."/>
            <person name="Martin F."/>
        </authorList>
    </citation>
    <scope>NUCLEOTIDE SEQUENCE [LARGE SCALE GENOMIC DNA]</scope>
    <source>
        <strain evidence="3">F 1598</strain>
    </source>
</reference>